<evidence type="ECO:0000256" key="3">
    <source>
        <dbReference type="ARBA" id="ARBA00022729"/>
    </source>
</evidence>
<evidence type="ECO:0000256" key="2">
    <source>
        <dbReference type="ARBA" id="ARBA00022525"/>
    </source>
</evidence>
<feature type="domain" description="DUF1565" evidence="4">
    <location>
        <begin position="42"/>
        <end position="82"/>
    </location>
</feature>
<protein>
    <recommendedName>
        <fullName evidence="4">DUF1565 domain-containing protein</fullName>
    </recommendedName>
</protein>
<accession>A0A979GQ20</accession>
<dbReference type="InterPro" id="IPR011459">
    <property type="entry name" value="DUF1565"/>
</dbReference>
<dbReference type="InterPro" id="IPR012334">
    <property type="entry name" value="Pectin_lyas_fold"/>
</dbReference>
<proteinExistence type="predicted"/>
<keyword evidence="3" id="KW-0732">Signal</keyword>
<dbReference type="SUPFAM" id="SSF51126">
    <property type="entry name" value="Pectin lyase-like"/>
    <property type="match status" value="1"/>
</dbReference>
<dbReference type="Pfam" id="PF07602">
    <property type="entry name" value="DUF1565"/>
    <property type="match status" value="1"/>
</dbReference>
<dbReference type="PANTHER" id="PTHR40088:SF2">
    <property type="entry name" value="SECRETED SUGAR HYDROLASE"/>
    <property type="match status" value="1"/>
</dbReference>
<dbReference type="AlphaFoldDB" id="A0A979GQ20"/>
<sequence>MKPLHLLAICSLLFLSCKKEKEKEITLPIQYEATHYYVSPGGNDANDGLSAAKPFRTIQKAADLAQPRCTVHLAGGEYKQQLEIKVSGTDIHPIVFMSDPYVPAVLTQGGENDAILTIEDQHNIYIQGIHVANLTRNNAQGILIRATPDGGVSNIVLNGVNVYNIAWTTQPTKTPGENDNAQPIIIYGEGKAQQNAVSGVSLYKCKVYNNVTGFSEAVSLDGNVDGFSIGSCEVYNNTNIGIAAIGNYGVSSTAAVDQARNGRITDNYCYDNISSYATSAGIYVDGGSKIFIARNRCKNNGYGIEVGCEENGSASDIRLLGNVMEGNQEAGMALGGYDAGTSGQVLKCLVVNNTFFQNGIAGAGGELAITKASDCKIMNNIFYGGTSLLLYGEKISPQQNNTFDYNCWFTTVAGGPLFTWAGKNYNTFDAWQSGTKQDLSSLNFDPKFASIQRNNIDLHLQTGSGLRKQANAAILSLVQPTDVFEQDLDRISFGDDYPTIGAYQK</sequence>
<reference evidence="5 6" key="2">
    <citation type="journal article" date="2010" name="Stand. Genomic Sci.">
        <title>Complete genome sequence of Chitinophaga pinensis type strain (UQM 2034).</title>
        <authorList>
            <person name="Glavina Del Rio T."/>
            <person name="Abt B."/>
            <person name="Spring S."/>
            <person name="Lapidus A."/>
            <person name="Nolan M."/>
            <person name="Tice H."/>
            <person name="Copeland A."/>
            <person name="Cheng J.F."/>
            <person name="Chen F."/>
            <person name="Bruce D."/>
            <person name="Goodwin L."/>
            <person name="Pitluck S."/>
            <person name="Ivanova N."/>
            <person name="Mavromatis K."/>
            <person name="Mikhailova N."/>
            <person name="Pati A."/>
            <person name="Chen A."/>
            <person name="Palaniappan K."/>
            <person name="Land M."/>
            <person name="Hauser L."/>
            <person name="Chang Y.J."/>
            <person name="Jeffries C.D."/>
            <person name="Chain P."/>
            <person name="Saunders E."/>
            <person name="Detter J.C."/>
            <person name="Brettin T."/>
            <person name="Rohde M."/>
            <person name="Goker M."/>
            <person name="Bristow J."/>
            <person name="Eisen J.A."/>
            <person name="Markowitz V."/>
            <person name="Hugenholtz P."/>
            <person name="Kyrpides N.C."/>
            <person name="Klenk H.P."/>
            <person name="Lucas S."/>
        </authorList>
    </citation>
    <scope>NUCLEOTIDE SEQUENCE [LARGE SCALE GENOMIC DNA]</scope>
    <source>
        <strain evidence="6">ATCC 43595 / DSM 2588 / LMG 13176 / NBRC 15968 / NCIMB 11800 / UQM 2034</strain>
    </source>
</reference>
<dbReference type="InterPro" id="IPR011050">
    <property type="entry name" value="Pectin_lyase_fold/virulence"/>
</dbReference>
<dbReference type="RefSeq" id="WP_012791185.1">
    <property type="nucleotide sequence ID" value="NC_013132.1"/>
</dbReference>
<dbReference type="PROSITE" id="PS51257">
    <property type="entry name" value="PROKAR_LIPOPROTEIN"/>
    <property type="match status" value="1"/>
</dbReference>
<dbReference type="PANTHER" id="PTHR40088">
    <property type="entry name" value="PECTATE LYASE (EUROFUNG)"/>
    <property type="match status" value="1"/>
</dbReference>
<evidence type="ECO:0000313" key="6">
    <source>
        <dbReference type="Proteomes" id="UP000002215"/>
    </source>
</evidence>
<reference evidence="6" key="1">
    <citation type="submission" date="2009-08" db="EMBL/GenBank/DDBJ databases">
        <title>The complete genome of Chitinophaga pinensis DSM 2588.</title>
        <authorList>
            <consortium name="US DOE Joint Genome Institute (JGI-PGF)"/>
            <person name="Lucas S."/>
            <person name="Copeland A."/>
            <person name="Lapidus A."/>
            <person name="Glavina del Rio T."/>
            <person name="Dalin E."/>
            <person name="Tice H."/>
            <person name="Bruce D."/>
            <person name="Goodwin L."/>
            <person name="Pitluck S."/>
            <person name="Kyrpides N."/>
            <person name="Mavromatis K."/>
            <person name="Ivanova N."/>
            <person name="Mikhailova N."/>
            <person name="Sims D."/>
            <person name="Meinche L."/>
            <person name="Brettin T."/>
            <person name="Detter J.C."/>
            <person name="Han C."/>
            <person name="Larimer F."/>
            <person name="Land M."/>
            <person name="Hauser L."/>
            <person name="Markowitz V."/>
            <person name="Cheng J.-F."/>
            <person name="Hugenholtz P."/>
            <person name="Woyke T."/>
            <person name="Wu D."/>
            <person name="Spring S."/>
            <person name="Klenk H.-P."/>
            <person name="Eisen J.A."/>
        </authorList>
    </citation>
    <scope>NUCLEOTIDE SEQUENCE [LARGE SCALE GENOMIC DNA]</scope>
    <source>
        <strain evidence="6">ATCC 43595 / DSM 2588 / LMG 13176 / NBRC 15968 / NCIMB 11800 / UQM 2034</strain>
    </source>
</reference>
<evidence type="ECO:0000259" key="4">
    <source>
        <dbReference type="Pfam" id="PF07602"/>
    </source>
</evidence>
<comment type="subcellular location">
    <subcellularLocation>
        <location evidence="1">Secreted</location>
    </subcellularLocation>
</comment>
<dbReference type="EMBL" id="CP001699">
    <property type="protein sequence ID" value="ACU61012.1"/>
    <property type="molecule type" value="Genomic_DNA"/>
</dbReference>
<dbReference type="Gene3D" id="2.160.20.10">
    <property type="entry name" value="Single-stranded right-handed beta-helix, Pectin lyase-like"/>
    <property type="match status" value="1"/>
</dbReference>
<evidence type="ECO:0000256" key="1">
    <source>
        <dbReference type="ARBA" id="ARBA00004613"/>
    </source>
</evidence>
<name>A0A979GQ20_CHIPD</name>
<evidence type="ECO:0000313" key="5">
    <source>
        <dbReference type="EMBL" id="ACU61012.1"/>
    </source>
</evidence>
<dbReference type="SMART" id="SM00710">
    <property type="entry name" value="PbH1"/>
    <property type="match status" value="6"/>
</dbReference>
<organism evidence="5 6">
    <name type="scientific">Chitinophaga pinensis (strain ATCC 43595 / DSM 2588 / LMG 13176 / NBRC 15968 / NCIMB 11800 / UQM 2034)</name>
    <dbReference type="NCBI Taxonomy" id="485918"/>
    <lineage>
        <taxon>Bacteria</taxon>
        <taxon>Pseudomonadati</taxon>
        <taxon>Bacteroidota</taxon>
        <taxon>Chitinophagia</taxon>
        <taxon>Chitinophagales</taxon>
        <taxon>Chitinophagaceae</taxon>
        <taxon>Chitinophaga</taxon>
    </lineage>
</organism>
<dbReference type="GO" id="GO:0016837">
    <property type="term" value="F:carbon-oxygen lyase activity, acting on polysaccharides"/>
    <property type="evidence" value="ECO:0007669"/>
    <property type="project" value="TreeGrafter"/>
</dbReference>
<dbReference type="InterPro" id="IPR006626">
    <property type="entry name" value="PbH1"/>
</dbReference>
<dbReference type="KEGG" id="cpi:Cpin_3548"/>
<dbReference type="InterPro" id="IPR052052">
    <property type="entry name" value="Polysaccharide_Lyase_9"/>
</dbReference>
<dbReference type="Proteomes" id="UP000002215">
    <property type="component" value="Chromosome"/>
</dbReference>
<gene>
    <name evidence="5" type="ordered locus">Cpin_3548</name>
</gene>
<keyword evidence="2" id="KW-0964">Secreted</keyword>
<dbReference type="GO" id="GO:0005576">
    <property type="term" value="C:extracellular region"/>
    <property type="evidence" value="ECO:0007669"/>
    <property type="project" value="UniProtKB-SubCell"/>
</dbReference>
<dbReference type="OrthoDB" id="9795486at2"/>